<dbReference type="EMBL" id="LNQL01000001">
    <property type="protein sequence ID" value="KSU50941.1"/>
    <property type="molecule type" value="Genomic_DNA"/>
</dbReference>
<evidence type="ECO:0000259" key="3">
    <source>
        <dbReference type="PROSITE" id="PS50977"/>
    </source>
</evidence>
<sequence length="195" mass="23152">MKKQDLRIIRTDRRIRETFLQLIDEVGFDAVTIKLLTERAEVNRGTFYHHYADKYELLDRMTNEIFEKIEATFEREIPFVLINKTEDTPYRRIIPFLIFLYENRTLMRILLSPTSDGMFRKRVRDYMQQILFSGLPEQGERLVPENYLIAYLSAAHLGVIESWLSHPNETSPEEIARIIFTISMEGPFRAAGFRR</sequence>
<gene>
    <name evidence="4" type="ORF">AS033_06050</name>
</gene>
<dbReference type="Gene3D" id="1.10.357.10">
    <property type="entry name" value="Tetracycline Repressor, domain 2"/>
    <property type="match status" value="1"/>
</dbReference>
<dbReference type="Pfam" id="PF14278">
    <property type="entry name" value="TetR_C_8"/>
    <property type="match status" value="1"/>
</dbReference>
<evidence type="ECO:0000313" key="4">
    <source>
        <dbReference type="EMBL" id="KSU50941.1"/>
    </source>
</evidence>
<accession>A0A0V8GL43</accession>
<dbReference type="InterPro" id="IPR039532">
    <property type="entry name" value="TetR_C_Firmicutes"/>
</dbReference>
<evidence type="ECO:0000256" key="1">
    <source>
        <dbReference type="ARBA" id="ARBA00023125"/>
    </source>
</evidence>
<evidence type="ECO:0000256" key="2">
    <source>
        <dbReference type="PROSITE-ProRule" id="PRU00335"/>
    </source>
</evidence>
<dbReference type="InterPro" id="IPR050624">
    <property type="entry name" value="HTH-type_Tx_Regulator"/>
</dbReference>
<comment type="caution">
    <text evidence="4">The sequence shown here is derived from an EMBL/GenBank/DDBJ whole genome shotgun (WGS) entry which is preliminary data.</text>
</comment>
<organism evidence="4 5">
    <name type="scientific">Exiguobacterium indicum</name>
    <dbReference type="NCBI Taxonomy" id="296995"/>
    <lineage>
        <taxon>Bacteria</taxon>
        <taxon>Bacillati</taxon>
        <taxon>Bacillota</taxon>
        <taxon>Bacilli</taxon>
        <taxon>Bacillales</taxon>
        <taxon>Bacillales Family XII. Incertae Sedis</taxon>
        <taxon>Exiguobacterium</taxon>
    </lineage>
</organism>
<feature type="DNA-binding region" description="H-T-H motif" evidence="2">
    <location>
        <begin position="32"/>
        <end position="51"/>
    </location>
</feature>
<dbReference type="PROSITE" id="PS50977">
    <property type="entry name" value="HTH_TETR_2"/>
    <property type="match status" value="1"/>
</dbReference>
<dbReference type="PANTHER" id="PTHR43479">
    <property type="entry name" value="ACREF/ENVCD OPERON REPRESSOR-RELATED"/>
    <property type="match status" value="1"/>
</dbReference>
<feature type="domain" description="HTH tetR-type" evidence="3">
    <location>
        <begin position="9"/>
        <end position="69"/>
    </location>
</feature>
<protein>
    <recommendedName>
        <fullName evidence="3">HTH tetR-type domain-containing protein</fullName>
    </recommendedName>
</protein>
<dbReference type="AlphaFoldDB" id="A0A0V8GL43"/>
<reference evidence="4 5" key="1">
    <citation type="journal article" date="2015" name="Int. J. Syst. Evol. Microbiol.">
        <title>Exiguobacterium enclense sp. nov., isolated from sediment.</title>
        <authorList>
            <person name="Dastager S.G."/>
            <person name="Mawlankar R."/>
            <person name="Sonalkar V.V."/>
            <person name="Thorat M.N."/>
            <person name="Mual P."/>
            <person name="Verma A."/>
            <person name="Krishnamurthi S."/>
            <person name="Tang S.K."/>
            <person name="Li W.J."/>
        </authorList>
    </citation>
    <scope>NUCLEOTIDE SEQUENCE [LARGE SCALE GENOMIC DNA]</scope>
    <source>
        <strain evidence="4 5">NIO-1109</strain>
    </source>
</reference>
<dbReference type="Pfam" id="PF00440">
    <property type="entry name" value="TetR_N"/>
    <property type="match status" value="1"/>
</dbReference>
<keyword evidence="1 2" id="KW-0238">DNA-binding</keyword>
<dbReference type="InterPro" id="IPR001647">
    <property type="entry name" value="HTH_TetR"/>
</dbReference>
<dbReference type="RefSeq" id="WP_058264966.1">
    <property type="nucleotide sequence ID" value="NZ_FMYN01000001.1"/>
</dbReference>
<dbReference type="PANTHER" id="PTHR43479:SF7">
    <property type="entry name" value="TETR-FAMILY TRANSCRIPTIONAL REGULATOR"/>
    <property type="match status" value="1"/>
</dbReference>
<proteinExistence type="predicted"/>
<evidence type="ECO:0000313" key="5">
    <source>
        <dbReference type="Proteomes" id="UP000053797"/>
    </source>
</evidence>
<dbReference type="SUPFAM" id="SSF46689">
    <property type="entry name" value="Homeodomain-like"/>
    <property type="match status" value="1"/>
</dbReference>
<dbReference type="GO" id="GO:0003677">
    <property type="term" value="F:DNA binding"/>
    <property type="evidence" value="ECO:0007669"/>
    <property type="project" value="UniProtKB-UniRule"/>
</dbReference>
<name>A0A0V8GL43_9BACL</name>
<dbReference type="InterPro" id="IPR009057">
    <property type="entry name" value="Homeodomain-like_sf"/>
</dbReference>
<dbReference type="OrthoDB" id="9810250at2"/>
<dbReference type="Proteomes" id="UP000053797">
    <property type="component" value="Unassembled WGS sequence"/>
</dbReference>